<feature type="transmembrane region" description="Helical" evidence="10">
    <location>
        <begin position="187"/>
        <end position="207"/>
    </location>
</feature>
<feature type="transmembrane region" description="Helical" evidence="10">
    <location>
        <begin position="85"/>
        <end position="106"/>
    </location>
</feature>
<organism evidence="12 13">
    <name type="scientific">Crocosphaera watsonii WH 8502</name>
    <dbReference type="NCBI Taxonomy" id="423474"/>
    <lineage>
        <taxon>Bacteria</taxon>
        <taxon>Bacillati</taxon>
        <taxon>Cyanobacteriota</taxon>
        <taxon>Cyanophyceae</taxon>
        <taxon>Oscillatoriophycideae</taxon>
        <taxon>Chroococcales</taxon>
        <taxon>Aphanothecaceae</taxon>
        <taxon>Crocosphaera</taxon>
    </lineage>
</organism>
<evidence type="ECO:0000256" key="3">
    <source>
        <dbReference type="ARBA" id="ARBA00022692"/>
    </source>
</evidence>
<gene>
    <name evidence="12" type="ORF">CWATWH8502_4346</name>
</gene>
<dbReference type="EMBL" id="CAQK01000044">
    <property type="protein sequence ID" value="CCQ48961.1"/>
    <property type="molecule type" value="Genomic_DNA"/>
</dbReference>
<feature type="transmembrane region" description="Helical" evidence="10">
    <location>
        <begin position="127"/>
        <end position="149"/>
    </location>
</feature>
<evidence type="ECO:0000256" key="10">
    <source>
        <dbReference type="SAM" id="Phobius"/>
    </source>
</evidence>
<evidence type="ECO:0000256" key="1">
    <source>
        <dbReference type="ARBA" id="ARBA00004141"/>
    </source>
</evidence>
<dbReference type="GO" id="GO:0048038">
    <property type="term" value="F:quinone binding"/>
    <property type="evidence" value="ECO:0007669"/>
    <property type="project" value="UniProtKB-KW"/>
</dbReference>
<keyword evidence="5 10" id="KW-1133">Transmembrane helix</keyword>
<feature type="transmembrane region" description="Helical" evidence="10">
    <location>
        <begin position="155"/>
        <end position="175"/>
    </location>
</feature>
<reference evidence="12 13" key="2">
    <citation type="submission" date="2013-09" db="EMBL/GenBank/DDBJ databases">
        <title>Whole genome comparison of six Crocosphaera watsonii strains with differing phenotypes.</title>
        <authorList>
            <person name="Bench S.R."/>
            <person name="Heller P."/>
            <person name="Frank I."/>
            <person name="Arciniega M."/>
            <person name="Shilova I.N."/>
            <person name="Zehr J.P."/>
        </authorList>
    </citation>
    <scope>NUCLEOTIDE SEQUENCE [LARGE SCALE GENOMIC DNA]</scope>
    <source>
        <strain evidence="12 13">WH 8502</strain>
    </source>
</reference>
<dbReference type="GO" id="GO:0016491">
    <property type="term" value="F:oxidoreductase activity"/>
    <property type="evidence" value="ECO:0007669"/>
    <property type="project" value="UniProtKB-KW"/>
</dbReference>
<feature type="transmembrane region" description="Helical" evidence="10">
    <location>
        <begin position="30"/>
        <end position="51"/>
    </location>
</feature>
<dbReference type="Proteomes" id="UP000018348">
    <property type="component" value="Unassembled WGS sequence"/>
</dbReference>
<dbReference type="Gene3D" id="1.20.1440.130">
    <property type="entry name" value="VKOR domain"/>
    <property type="match status" value="1"/>
</dbReference>
<keyword evidence="8" id="KW-1015">Disulfide bond</keyword>
<dbReference type="GO" id="GO:0016020">
    <property type="term" value="C:membrane"/>
    <property type="evidence" value="ECO:0007669"/>
    <property type="project" value="UniProtKB-SubCell"/>
</dbReference>
<evidence type="ECO:0000256" key="9">
    <source>
        <dbReference type="ARBA" id="ARBA00023284"/>
    </source>
</evidence>
<sequence length="346" mass="37755">MLESGIIDYLKRKRIMSRISRRSVPWLHRWSRPMIGAIAIAGAVLTAYLTITKLTGGEVACGAGDAEAVASGCKSVLNSPYATVFGLPLSLFGFLAYSSMSAASLGPFLIQPEGKKSFRKQLDEWTWLFLLAGGTSMAVFSGYLMYILATELQSVCYYCIGSAAFSLSLMGLSIFGREWDEIGQLFFIPIVVAMITLVGTLGAYAHLNQPPPATTADGRIVIPSPDTQPEAPYGWEVNTESGASEIELAKHLTSVEAKMYGAFWCPHCFEQKQVLGKEAVKEITYIECDPRGKNPQPEACQAAGIRSYPSWEINGKQLSGAQEPETLAQESGYTGLDDWKYTIRGR</sequence>
<evidence type="ECO:0000256" key="2">
    <source>
        <dbReference type="ARBA" id="ARBA00006214"/>
    </source>
</evidence>
<evidence type="ECO:0000313" key="13">
    <source>
        <dbReference type="Proteomes" id="UP000018348"/>
    </source>
</evidence>
<comment type="subcellular location">
    <subcellularLocation>
        <location evidence="1">Membrane</location>
        <topology evidence="1">Multi-pass membrane protein</topology>
    </subcellularLocation>
</comment>
<proteinExistence type="inferred from homology"/>
<dbReference type="PANTHER" id="PTHR34573">
    <property type="entry name" value="VKC DOMAIN-CONTAINING PROTEIN"/>
    <property type="match status" value="1"/>
</dbReference>
<evidence type="ECO:0000256" key="6">
    <source>
        <dbReference type="ARBA" id="ARBA00023002"/>
    </source>
</evidence>
<evidence type="ECO:0000256" key="7">
    <source>
        <dbReference type="ARBA" id="ARBA00023136"/>
    </source>
</evidence>
<evidence type="ECO:0000256" key="8">
    <source>
        <dbReference type="ARBA" id="ARBA00023157"/>
    </source>
</evidence>
<dbReference type="Pfam" id="PF07884">
    <property type="entry name" value="VKOR"/>
    <property type="match status" value="1"/>
</dbReference>
<keyword evidence="7 10" id="KW-0472">Membrane</keyword>
<keyword evidence="4" id="KW-0874">Quinone</keyword>
<dbReference type="SMART" id="SM00756">
    <property type="entry name" value="VKc"/>
    <property type="match status" value="1"/>
</dbReference>
<dbReference type="InterPro" id="IPR044698">
    <property type="entry name" value="VKOR/LTO1"/>
</dbReference>
<keyword evidence="6" id="KW-0560">Oxidoreductase</keyword>
<evidence type="ECO:0000256" key="5">
    <source>
        <dbReference type="ARBA" id="ARBA00022989"/>
    </source>
</evidence>
<dbReference type="Gene3D" id="3.40.30.10">
    <property type="entry name" value="Glutaredoxin"/>
    <property type="match status" value="1"/>
</dbReference>
<comment type="caution">
    <text evidence="12">The sequence shown here is derived from an EMBL/GenBank/DDBJ whole genome shotgun (WGS) entry which is preliminary data.</text>
</comment>
<dbReference type="PANTHER" id="PTHR34573:SF1">
    <property type="entry name" value="VITAMIN K EPOXIDE REDUCTASE DOMAIN-CONTAINING PROTEIN"/>
    <property type="match status" value="1"/>
</dbReference>
<dbReference type="InterPro" id="IPR012932">
    <property type="entry name" value="VKOR"/>
</dbReference>
<feature type="domain" description="Vitamin K epoxide reductase" evidence="11">
    <location>
        <begin position="28"/>
        <end position="177"/>
    </location>
</feature>
<dbReference type="CDD" id="cd12916">
    <property type="entry name" value="VKOR_1"/>
    <property type="match status" value="1"/>
</dbReference>
<evidence type="ECO:0000313" key="12">
    <source>
        <dbReference type="EMBL" id="CCQ48961.1"/>
    </source>
</evidence>
<evidence type="ECO:0000256" key="4">
    <source>
        <dbReference type="ARBA" id="ARBA00022719"/>
    </source>
</evidence>
<evidence type="ECO:0000259" key="11">
    <source>
        <dbReference type="SMART" id="SM00756"/>
    </source>
</evidence>
<accession>T2I6V1</accession>
<protein>
    <recommendedName>
        <fullName evidence="11">Vitamin K epoxide reductase domain-containing protein</fullName>
    </recommendedName>
</protein>
<reference evidence="12 13" key="1">
    <citation type="submission" date="2013-01" db="EMBL/GenBank/DDBJ databases">
        <authorList>
            <person name="Bench S."/>
        </authorList>
    </citation>
    <scope>NUCLEOTIDE SEQUENCE [LARGE SCALE GENOMIC DNA]</scope>
    <source>
        <strain evidence="12 13">WH 8502</strain>
    </source>
</reference>
<dbReference type="SUPFAM" id="SSF52833">
    <property type="entry name" value="Thioredoxin-like"/>
    <property type="match status" value="1"/>
</dbReference>
<name>T2I6V1_CROWT</name>
<dbReference type="AlphaFoldDB" id="T2I6V1"/>
<keyword evidence="3 10" id="KW-0812">Transmembrane</keyword>
<comment type="similarity">
    <text evidence="2">Belongs to the VKOR family.</text>
</comment>
<dbReference type="InterPro" id="IPR036249">
    <property type="entry name" value="Thioredoxin-like_sf"/>
</dbReference>
<keyword evidence="9" id="KW-0676">Redox-active center</keyword>
<dbReference type="InterPro" id="IPR038354">
    <property type="entry name" value="VKOR_sf"/>
</dbReference>